<evidence type="ECO:0000256" key="3">
    <source>
        <dbReference type="ARBA" id="ARBA00022729"/>
    </source>
</evidence>
<evidence type="ECO:0000313" key="6">
    <source>
        <dbReference type="EMBL" id="MCO6417160.1"/>
    </source>
</evidence>
<dbReference type="PROSITE" id="PS00922">
    <property type="entry name" value="TRANSGLYCOSYLASE"/>
    <property type="match status" value="1"/>
</dbReference>
<dbReference type="RefSeq" id="WP_252953789.1">
    <property type="nucleotide sequence ID" value="NZ_JAFIRR010000083.1"/>
</dbReference>
<comment type="caution">
    <text evidence="6">The sequence shown here is derived from an EMBL/GenBank/DDBJ whole genome shotgun (WGS) entry which is preliminary data.</text>
</comment>
<dbReference type="Pfam" id="PF01464">
    <property type="entry name" value="SLT"/>
    <property type="match status" value="1"/>
</dbReference>
<dbReference type="PANTHER" id="PTHR37423">
    <property type="entry name" value="SOLUBLE LYTIC MUREIN TRANSGLYCOSYLASE-RELATED"/>
    <property type="match status" value="1"/>
</dbReference>
<reference evidence="6 7" key="1">
    <citation type="submission" date="2021-12" db="EMBL/GenBank/DDBJ databases">
        <title>Siccirubricoccus leaddurans sp. nov., a high concentration Zn2+ tolerance bacterium.</title>
        <authorList>
            <person name="Cao Y."/>
        </authorList>
    </citation>
    <scope>NUCLEOTIDE SEQUENCE [LARGE SCALE GENOMIC DNA]</scope>
    <source>
        <strain evidence="6 7">KC 17139</strain>
    </source>
</reference>
<dbReference type="EMBL" id="JAFIRR010000083">
    <property type="protein sequence ID" value="MCO6417160.1"/>
    <property type="molecule type" value="Genomic_DNA"/>
</dbReference>
<evidence type="ECO:0000256" key="4">
    <source>
        <dbReference type="SAM" id="SignalP"/>
    </source>
</evidence>
<dbReference type="CDD" id="cd13401">
    <property type="entry name" value="Slt70-like"/>
    <property type="match status" value="1"/>
</dbReference>
<dbReference type="InterPro" id="IPR023346">
    <property type="entry name" value="Lysozyme-like_dom_sf"/>
</dbReference>
<evidence type="ECO:0000256" key="1">
    <source>
        <dbReference type="ARBA" id="ARBA00007734"/>
    </source>
</evidence>
<dbReference type="InterPro" id="IPR008939">
    <property type="entry name" value="Lytic_TGlycosylase_superhlx_U"/>
</dbReference>
<keyword evidence="7" id="KW-1185">Reference proteome</keyword>
<comment type="similarity">
    <text evidence="2">Belongs to the virb1 family.</text>
</comment>
<feature type="chain" id="PRO_5046349314" evidence="4">
    <location>
        <begin position="23"/>
        <end position="652"/>
    </location>
</feature>
<dbReference type="SUPFAM" id="SSF48435">
    <property type="entry name" value="Bacterial muramidases"/>
    <property type="match status" value="1"/>
</dbReference>
<feature type="domain" description="Transglycosylase SLT" evidence="5">
    <location>
        <begin position="496"/>
        <end position="596"/>
    </location>
</feature>
<dbReference type="Gene3D" id="1.25.20.10">
    <property type="entry name" value="Bacterial muramidases"/>
    <property type="match status" value="1"/>
</dbReference>
<dbReference type="Proteomes" id="UP001523392">
    <property type="component" value="Unassembled WGS sequence"/>
</dbReference>
<dbReference type="Gene3D" id="1.10.530.10">
    <property type="match status" value="1"/>
</dbReference>
<evidence type="ECO:0000259" key="5">
    <source>
        <dbReference type="Pfam" id="PF01464"/>
    </source>
</evidence>
<dbReference type="PANTHER" id="PTHR37423:SF2">
    <property type="entry name" value="MEMBRANE-BOUND LYTIC MUREIN TRANSGLYCOSYLASE C"/>
    <property type="match status" value="1"/>
</dbReference>
<dbReference type="InterPro" id="IPR008258">
    <property type="entry name" value="Transglycosylase_SLT_dom_1"/>
</dbReference>
<evidence type="ECO:0000313" key="7">
    <source>
        <dbReference type="Proteomes" id="UP001523392"/>
    </source>
</evidence>
<keyword evidence="3 4" id="KW-0732">Signal</keyword>
<protein>
    <submittedName>
        <fullName evidence="6">Lytic transglycosylase domain-containing protein</fullName>
    </submittedName>
</protein>
<comment type="similarity">
    <text evidence="1">Belongs to the transglycosylase Slt family.</text>
</comment>
<proteinExistence type="inferred from homology"/>
<sequence length="652" mass="70204">MRRRALLALASLPALPPLPALAQGEGGRALGRQAIALANAQRWPEAEAAAASAHPLLAKYVAWLKLQSRSSGAGAAEIISFALGNPDWPGQETLGRRVEEALLAEPDDGLAVQWFAARAPRSLDGYQRLAEALGRAGKATEAAEVLRSGWAESPGDPAAEPAFLGRAAGLLQPEQHWRRFDRLALARDQAGAVRVLPLLAPDRQGIAAARLAYAADRAEADRPDIATFAPTDAALTAERARWLRRRERDAEAAACWDALRATPDAATARAAWPERQIMARKLLRLGEPRTAYAICARHGITAPGESRQEAEFLAGFLALRKLNEPAVAERHFALLGEDSRSVITRARSLYWQGRAAAAQGDATRARQRFAAAAEFPLAFYGQLAGVALGENGTLLARRIAALPQPGSAAGIEAHELAQLCRILAELGEGRRTRTLLLRLEELAPDPAAKAEVVRFAHRLGRPDNAVWVARRAGAAGLMLPREGWPAPYPAPPDAPEPALVHAIARQESNFDPEAVSSSNARGLMQLLPSTAQAVARRLGLRHALPMLTGDPAHNLRLGAAYLDQLLLRFSGALPFAIAGYNAGPGRVDEWLGNYGDPRADGPTMLDWMEQIPFAETRNYVQRVLENLAIYRTQSPATASLDHPMAVWLRDGA</sequence>
<dbReference type="SUPFAM" id="SSF53955">
    <property type="entry name" value="Lysozyme-like"/>
    <property type="match status" value="1"/>
</dbReference>
<feature type="signal peptide" evidence="4">
    <location>
        <begin position="1"/>
        <end position="22"/>
    </location>
</feature>
<dbReference type="InterPro" id="IPR000189">
    <property type="entry name" value="Transglyc_AS"/>
</dbReference>
<name>A0ABT1D7C9_9PROT</name>
<gene>
    <name evidence="6" type="ORF">JYK14_13445</name>
</gene>
<organism evidence="6 7">
    <name type="scientific">Siccirubricoccus soli</name>
    <dbReference type="NCBI Taxonomy" id="2899147"/>
    <lineage>
        <taxon>Bacteria</taxon>
        <taxon>Pseudomonadati</taxon>
        <taxon>Pseudomonadota</taxon>
        <taxon>Alphaproteobacteria</taxon>
        <taxon>Acetobacterales</taxon>
        <taxon>Roseomonadaceae</taxon>
        <taxon>Siccirubricoccus</taxon>
    </lineage>
</organism>
<accession>A0ABT1D7C9</accession>
<evidence type="ECO:0000256" key="2">
    <source>
        <dbReference type="ARBA" id="ARBA00009387"/>
    </source>
</evidence>